<name>A0A0H3ZS78_VIBSP</name>
<proteinExistence type="predicted"/>
<organism evidence="1">
    <name type="scientific">Vibrio splendidus</name>
    <dbReference type="NCBI Taxonomy" id="29497"/>
    <lineage>
        <taxon>Bacteria</taxon>
        <taxon>Pseudomonadati</taxon>
        <taxon>Pseudomonadota</taxon>
        <taxon>Gammaproteobacteria</taxon>
        <taxon>Vibrionales</taxon>
        <taxon>Vibrionaceae</taxon>
        <taxon>Vibrio</taxon>
    </lineage>
</organism>
<sequence length="41" mass="4219">MAIGSTPHLSKACTLIPRLAAMADLFSQWGSGRGAFLGGDI</sequence>
<evidence type="ECO:0000313" key="1">
    <source>
        <dbReference type="EMBL" id="AKN36456.1"/>
    </source>
</evidence>
<reference evidence="1" key="1">
    <citation type="journal article" date="2015" name="MBio">
        <title>Eco-Evolutionary Dynamics of Episomes among Ecologically Cohesive Bacterial Populations.</title>
        <authorList>
            <person name="Xue H."/>
            <person name="Cordero O.X."/>
            <person name="Camas F.M."/>
            <person name="Trimble W."/>
            <person name="Meyer F."/>
            <person name="Guglielmini J."/>
            <person name="Rocha E.P."/>
            <person name="Polz M.F."/>
        </authorList>
    </citation>
    <scope>NUCLEOTIDE SEQUENCE</scope>
    <source>
        <strain evidence="1">FF_308</strain>
    </source>
</reference>
<dbReference type="EMBL" id="KP795491">
    <property type="protein sequence ID" value="AKN36456.1"/>
    <property type="molecule type" value="Genomic_DNA"/>
</dbReference>
<dbReference type="AlphaFoldDB" id="A0A0H3ZS78"/>
<accession>A0A0H3ZS78</accession>
<protein>
    <submittedName>
        <fullName evidence="1">Uncharacterized protein</fullName>
    </submittedName>
</protein>